<sequence>MSRQRVQAGLVLTVFIASAALLATVVMVAAITLTSDDIAGSGHPAENVSAAAASGTNMPSAPVEPQLPAPVATLSSAAKTPIAIQLAVGDCVVAEGEGEQVTVEKTTCGSDPSSYKIFDKAPMGGTCPTDTDQTYSERVGAVEQGSLCMDIDWVVGGCLELGKKEPMHIDCATGGTTKGVKVLDVKHGVADANQCESGNFGFVYNQRKFVVCVTQL</sequence>
<dbReference type="EMBL" id="BMNE01000002">
    <property type="protein sequence ID" value="GGN74300.1"/>
    <property type="molecule type" value="Genomic_DNA"/>
</dbReference>
<gene>
    <name evidence="1" type="ORF">GCM10011610_17770</name>
</gene>
<evidence type="ECO:0000313" key="2">
    <source>
        <dbReference type="Proteomes" id="UP000658127"/>
    </source>
</evidence>
<evidence type="ECO:0000313" key="1">
    <source>
        <dbReference type="EMBL" id="GGN74300.1"/>
    </source>
</evidence>
<keyword evidence="2" id="KW-1185">Reference proteome</keyword>
<proteinExistence type="predicted"/>
<dbReference type="Proteomes" id="UP000658127">
    <property type="component" value="Unassembled WGS sequence"/>
</dbReference>
<evidence type="ECO:0008006" key="3">
    <source>
        <dbReference type="Google" id="ProtNLM"/>
    </source>
</evidence>
<dbReference type="RefSeq" id="WP_189025945.1">
    <property type="nucleotide sequence ID" value="NZ_BMNE01000002.1"/>
</dbReference>
<accession>A0ABQ2K7P9</accession>
<name>A0ABQ2K7P9_9NOCA</name>
<organism evidence="1 2">
    <name type="scientific">Nocardia rhizosphaerihabitans</name>
    <dbReference type="NCBI Taxonomy" id="1691570"/>
    <lineage>
        <taxon>Bacteria</taxon>
        <taxon>Bacillati</taxon>
        <taxon>Actinomycetota</taxon>
        <taxon>Actinomycetes</taxon>
        <taxon>Mycobacteriales</taxon>
        <taxon>Nocardiaceae</taxon>
        <taxon>Nocardia</taxon>
    </lineage>
</organism>
<comment type="caution">
    <text evidence="1">The sequence shown here is derived from an EMBL/GenBank/DDBJ whole genome shotgun (WGS) entry which is preliminary data.</text>
</comment>
<reference evidence="2" key="1">
    <citation type="journal article" date="2019" name="Int. J. Syst. Evol. Microbiol.">
        <title>The Global Catalogue of Microorganisms (GCM) 10K type strain sequencing project: providing services to taxonomists for standard genome sequencing and annotation.</title>
        <authorList>
            <consortium name="The Broad Institute Genomics Platform"/>
            <consortium name="The Broad Institute Genome Sequencing Center for Infectious Disease"/>
            <person name="Wu L."/>
            <person name="Ma J."/>
        </authorList>
    </citation>
    <scope>NUCLEOTIDE SEQUENCE [LARGE SCALE GENOMIC DNA]</scope>
    <source>
        <strain evidence="2">CGMCC 4.7329</strain>
    </source>
</reference>
<protein>
    <recommendedName>
        <fullName evidence="3">LppU protein</fullName>
    </recommendedName>
</protein>